<keyword evidence="2" id="KW-1185">Reference proteome</keyword>
<evidence type="ECO:0000313" key="2">
    <source>
        <dbReference type="Proteomes" id="UP000237000"/>
    </source>
</evidence>
<protein>
    <submittedName>
        <fullName evidence="1">Uncharacterized protein</fullName>
    </submittedName>
</protein>
<dbReference type="EMBL" id="JXTC01000151">
    <property type="protein sequence ID" value="PON85214.1"/>
    <property type="molecule type" value="Genomic_DNA"/>
</dbReference>
<dbReference type="AlphaFoldDB" id="A0A2P5EI73"/>
<evidence type="ECO:0000313" key="1">
    <source>
        <dbReference type="EMBL" id="PON85214.1"/>
    </source>
</evidence>
<name>A0A2P5EI73_TREOI</name>
<reference evidence="2" key="1">
    <citation type="submission" date="2016-06" db="EMBL/GenBank/DDBJ databases">
        <title>Parallel loss of symbiosis genes in relatives of nitrogen-fixing non-legume Parasponia.</title>
        <authorList>
            <person name="Van Velzen R."/>
            <person name="Holmer R."/>
            <person name="Bu F."/>
            <person name="Rutten L."/>
            <person name="Van Zeijl A."/>
            <person name="Liu W."/>
            <person name="Santuari L."/>
            <person name="Cao Q."/>
            <person name="Sharma T."/>
            <person name="Shen D."/>
            <person name="Roswanjaya Y."/>
            <person name="Wardhani T."/>
            <person name="Kalhor M.S."/>
            <person name="Jansen J."/>
            <person name="Van den Hoogen J."/>
            <person name="Gungor B."/>
            <person name="Hartog M."/>
            <person name="Hontelez J."/>
            <person name="Verver J."/>
            <person name="Yang W.-C."/>
            <person name="Schijlen E."/>
            <person name="Repin R."/>
            <person name="Schilthuizen M."/>
            <person name="Schranz E."/>
            <person name="Heidstra R."/>
            <person name="Miyata K."/>
            <person name="Fedorova E."/>
            <person name="Kohlen W."/>
            <person name="Bisseling T."/>
            <person name="Smit S."/>
            <person name="Geurts R."/>
        </authorList>
    </citation>
    <scope>NUCLEOTIDE SEQUENCE [LARGE SCALE GENOMIC DNA]</scope>
    <source>
        <strain evidence="2">cv. RG33-2</strain>
    </source>
</reference>
<proteinExistence type="predicted"/>
<sequence>MKSSKPSPPHSWQKPPRRHLGNIKIREKKHIQNFNGRIFWHTGREKERFEDQAIVDSFLGLLFHREIKSGFWFLSLKGVFINSGRQ</sequence>
<dbReference type="Proteomes" id="UP000237000">
    <property type="component" value="Unassembled WGS sequence"/>
</dbReference>
<gene>
    <name evidence="1" type="ORF">TorRG33x02_190580</name>
</gene>
<dbReference type="InParanoid" id="A0A2P5EI73"/>
<organism evidence="1 2">
    <name type="scientific">Trema orientale</name>
    <name type="common">Charcoal tree</name>
    <name type="synonym">Celtis orientalis</name>
    <dbReference type="NCBI Taxonomy" id="63057"/>
    <lineage>
        <taxon>Eukaryota</taxon>
        <taxon>Viridiplantae</taxon>
        <taxon>Streptophyta</taxon>
        <taxon>Embryophyta</taxon>
        <taxon>Tracheophyta</taxon>
        <taxon>Spermatophyta</taxon>
        <taxon>Magnoliopsida</taxon>
        <taxon>eudicotyledons</taxon>
        <taxon>Gunneridae</taxon>
        <taxon>Pentapetalae</taxon>
        <taxon>rosids</taxon>
        <taxon>fabids</taxon>
        <taxon>Rosales</taxon>
        <taxon>Cannabaceae</taxon>
        <taxon>Trema</taxon>
    </lineage>
</organism>
<accession>A0A2P5EI73</accession>
<comment type="caution">
    <text evidence="1">The sequence shown here is derived from an EMBL/GenBank/DDBJ whole genome shotgun (WGS) entry which is preliminary data.</text>
</comment>